<keyword evidence="1" id="KW-0812">Transmembrane</keyword>
<organism evidence="3 4">
    <name type="scientific">Vibrio inusitatus NBRC 102082</name>
    <dbReference type="NCBI Taxonomy" id="1219070"/>
    <lineage>
        <taxon>Bacteria</taxon>
        <taxon>Pseudomonadati</taxon>
        <taxon>Pseudomonadota</taxon>
        <taxon>Gammaproteobacteria</taxon>
        <taxon>Vibrionales</taxon>
        <taxon>Vibrionaceae</taxon>
        <taxon>Vibrio</taxon>
    </lineage>
</organism>
<protein>
    <recommendedName>
        <fullName evidence="2">DUF1468 domain-containing protein</fullName>
    </recommendedName>
</protein>
<feature type="domain" description="DUF1468" evidence="2">
    <location>
        <begin position="12"/>
        <end position="143"/>
    </location>
</feature>
<dbReference type="AlphaFoldDB" id="A0A4Y3HZH5"/>
<proteinExistence type="predicted"/>
<feature type="transmembrane region" description="Helical" evidence="1">
    <location>
        <begin position="121"/>
        <end position="142"/>
    </location>
</feature>
<accession>A0A4Y3HZH5</accession>
<keyword evidence="1" id="KW-0472">Membrane</keyword>
<dbReference type="Proteomes" id="UP000318717">
    <property type="component" value="Unassembled WGS sequence"/>
</dbReference>
<keyword evidence="1" id="KW-1133">Transmembrane helix</keyword>
<dbReference type="RefSeq" id="WP_141346113.1">
    <property type="nucleotide sequence ID" value="NZ_BJLF01000011.1"/>
</dbReference>
<dbReference type="InterPro" id="IPR009936">
    <property type="entry name" value="DUF1468"/>
</dbReference>
<name>A0A4Y3HZH5_9VIBR</name>
<evidence type="ECO:0000259" key="2">
    <source>
        <dbReference type="Pfam" id="PF07331"/>
    </source>
</evidence>
<dbReference type="Pfam" id="PF07331">
    <property type="entry name" value="TctB"/>
    <property type="match status" value="1"/>
</dbReference>
<keyword evidence="4" id="KW-1185">Reference proteome</keyword>
<sequence>MPTLSRDKLTAFGGVFIATMVIIATKQYSFESSYFPISLSVAILALSTLLLLRRSKPTSDHSPEQSRFSGEEVIQIKSAIGVFVGIIAYSVTLRLVNYEIATVLFLGIAIWTLGYRKIVPVLLIALGLSAGLHFVFFELLSVSRPESLFFY</sequence>
<feature type="transmembrane region" description="Helical" evidence="1">
    <location>
        <begin position="95"/>
        <end position="114"/>
    </location>
</feature>
<evidence type="ECO:0000313" key="4">
    <source>
        <dbReference type="Proteomes" id="UP000318717"/>
    </source>
</evidence>
<feature type="transmembrane region" description="Helical" evidence="1">
    <location>
        <begin position="34"/>
        <end position="52"/>
    </location>
</feature>
<reference evidence="3 4" key="1">
    <citation type="submission" date="2019-06" db="EMBL/GenBank/DDBJ databases">
        <title>Whole genome shotgun sequence of Vibrio inusitatus NBRC 102082.</title>
        <authorList>
            <person name="Hosoyama A."/>
            <person name="Uohara A."/>
            <person name="Ohji S."/>
            <person name="Ichikawa N."/>
        </authorList>
    </citation>
    <scope>NUCLEOTIDE SEQUENCE [LARGE SCALE GENOMIC DNA]</scope>
    <source>
        <strain evidence="3 4">NBRC 102082</strain>
    </source>
</reference>
<evidence type="ECO:0000256" key="1">
    <source>
        <dbReference type="SAM" id="Phobius"/>
    </source>
</evidence>
<comment type="caution">
    <text evidence="3">The sequence shown here is derived from an EMBL/GenBank/DDBJ whole genome shotgun (WGS) entry which is preliminary data.</text>
</comment>
<evidence type="ECO:0000313" key="3">
    <source>
        <dbReference type="EMBL" id="GEA51634.1"/>
    </source>
</evidence>
<feature type="transmembrane region" description="Helical" evidence="1">
    <location>
        <begin position="9"/>
        <end position="28"/>
    </location>
</feature>
<dbReference type="EMBL" id="BJLF01000011">
    <property type="protein sequence ID" value="GEA51634.1"/>
    <property type="molecule type" value="Genomic_DNA"/>
</dbReference>
<gene>
    <name evidence="3" type="ORF">VIN01S_24380</name>
</gene>
<dbReference type="OrthoDB" id="9255672at2"/>